<name>A0A1A9T940_9METZ</name>
<feature type="disulfide bond" evidence="2">
    <location>
        <begin position="15"/>
        <end position="30"/>
    </location>
</feature>
<dbReference type="PDBsum" id="2N3P"/>
<dbReference type="PDB" id="2N3P">
    <property type="method" value="NMR"/>
    <property type="chains" value="A=1-32"/>
</dbReference>
<evidence type="ECO:0007829" key="2">
    <source>
        <dbReference type="PDB" id="2N3P"/>
    </source>
</evidence>
<keyword evidence="1 2" id="KW-0002">3D-structure</keyword>
<keyword evidence="2" id="KW-0873">Pyrrolidone carboxylic acid</keyword>
<feature type="modified residue" description="Pyrrolidone carboxylic acid" evidence="2">
    <location>
        <position position="1"/>
    </location>
</feature>
<organism evidence="1">
    <name type="scientific">Asteropus</name>
    <dbReference type="NCBI Taxonomy" id="350938"/>
    <lineage>
        <taxon>Eukaryota</taxon>
        <taxon>Metazoa</taxon>
        <taxon>Porifera</taxon>
        <taxon>Demospongiae</taxon>
        <taxon>Heteroscleromorpha</taxon>
        <taxon>Tetractinellida</taxon>
        <taxon>Astrophorina</taxon>
        <taxon>Ancorinidae</taxon>
    </lineage>
</organism>
<accession>A0A1A9T940</accession>
<reference evidence="1 2" key="1">
    <citation type="submission" date="2015-06" db="PDB data bank">
        <title>Stable and non-cytotoxic cystine knot peptides from a marine sponge asteropus.</title>
        <authorList>
            <person name="Su M."/>
            <person name="Li H."/>
            <person name="Wang H."/>
            <person name="Kim E."/>
            <person name="Hong J."/>
            <person name="Hamann M.T."/>
            <person name="Kim H."/>
            <person name="Kim E."/>
            <person name="Jung J.H."/>
        </authorList>
    </citation>
    <scope>STRUCTURE BY NMR</scope>
    <scope>DISULFIDE BONDS</scope>
</reference>
<proteinExistence type="evidence at protein level"/>
<sequence>EWCAEEGESCEVYPCCDGLICYPTFPEPICGV</sequence>
<dbReference type="BMRB" id="A0A1A9T940"/>
<feature type="disulfide bond" evidence="2">
    <location>
        <begin position="10"/>
        <end position="21"/>
    </location>
</feature>
<protein>
    <submittedName>
        <fullName evidence="1">Asteropsin_G</fullName>
    </submittedName>
</protein>
<dbReference type="SMR" id="A0A1A9T940"/>
<evidence type="ECO:0000313" key="1">
    <source>
        <dbReference type="PDB" id="2N3P"/>
    </source>
</evidence>
<feature type="disulfide bond" evidence="2">
    <location>
        <begin position="3"/>
        <end position="16"/>
    </location>
</feature>
<dbReference type="AlphaFoldDB" id="A0A1A9T940"/>